<keyword evidence="2" id="KW-1185">Reference proteome</keyword>
<gene>
    <name evidence="1" type="primary">NCL1_29302</name>
    <name evidence="1" type="ORF">TNCV_4648441</name>
</gene>
<comment type="caution">
    <text evidence="1">The sequence shown here is derived from an EMBL/GenBank/DDBJ whole genome shotgun (WGS) entry which is preliminary data.</text>
</comment>
<evidence type="ECO:0000313" key="1">
    <source>
        <dbReference type="EMBL" id="GFY19672.1"/>
    </source>
</evidence>
<dbReference type="Proteomes" id="UP000887159">
    <property type="component" value="Unassembled WGS sequence"/>
</dbReference>
<protein>
    <submittedName>
        <fullName evidence="1">RNase H domain-containing protein</fullName>
    </submittedName>
</protein>
<reference evidence="1" key="1">
    <citation type="submission" date="2020-08" db="EMBL/GenBank/DDBJ databases">
        <title>Multicomponent nature underlies the extraordinary mechanical properties of spider dragline silk.</title>
        <authorList>
            <person name="Kono N."/>
            <person name="Nakamura H."/>
            <person name="Mori M."/>
            <person name="Yoshida Y."/>
            <person name="Ohtoshi R."/>
            <person name="Malay A.D."/>
            <person name="Moran D.A.P."/>
            <person name="Tomita M."/>
            <person name="Numata K."/>
            <person name="Arakawa K."/>
        </authorList>
    </citation>
    <scope>NUCLEOTIDE SEQUENCE</scope>
</reference>
<name>A0A8X6VI94_TRICX</name>
<dbReference type="GO" id="GO:0003676">
    <property type="term" value="F:nucleic acid binding"/>
    <property type="evidence" value="ECO:0007669"/>
    <property type="project" value="InterPro"/>
</dbReference>
<dbReference type="Gene3D" id="3.30.420.10">
    <property type="entry name" value="Ribonuclease H-like superfamily/Ribonuclease H"/>
    <property type="match status" value="1"/>
</dbReference>
<dbReference type="SUPFAM" id="SSF53098">
    <property type="entry name" value="Ribonuclease H-like"/>
    <property type="match status" value="1"/>
</dbReference>
<dbReference type="InterPro" id="IPR036397">
    <property type="entry name" value="RNaseH_sf"/>
</dbReference>
<accession>A0A8X6VI94</accession>
<organism evidence="1 2">
    <name type="scientific">Trichonephila clavipes</name>
    <name type="common">Golden silk orbweaver</name>
    <name type="synonym">Nephila clavipes</name>
    <dbReference type="NCBI Taxonomy" id="2585209"/>
    <lineage>
        <taxon>Eukaryota</taxon>
        <taxon>Metazoa</taxon>
        <taxon>Ecdysozoa</taxon>
        <taxon>Arthropoda</taxon>
        <taxon>Chelicerata</taxon>
        <taxon>Arachnida</taxon>
        <taxon>Araneae</taxon>
        <taxon>Araneomorphae</taxon>
        <taxon>Entelegynae</taxon>
        <taxon>Araneoidea</taxon>
        <taxon>Nephilidae</taxon>
        <taxon>Trichonephila</taxon>
    </lineage>
</organism>
<evidence type="ECO:0000313" key="2">
    <source>
        <dbReference type="Proteomes" id="UP000887159"/>
    </source>
</evidence>
<dbReference type="AlphaFoldDB" id="A0A8X6VI94"/>
<sequence>MLGFSAEETLATFQVTSSVLKLGNIQFLPRANMDGTESCSLVNEYEVYEVSELLQGKFLFFKPHSHKEPSRRDMMPTTQEMPYAKLCTVAYLLGWLIKSTIQSGVGLDCVIYEEGVENVTFQHRLRDECSVFQAELLCINLVVKLIRDSLRQGGTLNFLICTDSLSSLHYLLSVNSIEKLVVEVHSILYYLDCDIHFSYVRGHSGNLTNDRADQLDKEATCQDMNLLMSVPLSHWKHVAREITVSS</sequence>
<dbReference type="EMBL" id="BMAU01021353">
    <property type="protein sequence ID" value="GFY19672.1"/>
    <property type="molecule type" value="Genomic_DNA"/>
</dbReference>
<dbReference type="Gene3D" id="1.20.120.720">
    <property type="entry name" value="Myosin VI head, motor domain, U50 subdomain"/>
    <property type="match status" value="1"/>
</dbReference>
<dbReference type="InterPro" id="IPR012337">
    <property type="entry name" value="RNaseH-like_sf"/>
</dbReference>
<proteinExistence type="predicted"/>